<proteinExistence type="predicted"/>
<feature type="domain" description="DUF7962" evidence="2">
    <location>
        <begin position="128"/>
        <end position="248"/>
    </location>
</feature>
<protein>
    <submittedName>
        <fullName evidence="3">Uncharacterized protein</fullName>
    </submittedName>
</protein>
<keyword evidence="4" id="KW-1185">Reference proteome</keyword>
<reference evidence="3" key="1">
    <citation type="journal article" date="2020" name="Stud. Mycol.">
        <title>101 Dothideomycetes genomes: a test case for predicting lifestyles and emergence of pathogens.</title>
        <authorList>
            <person name="Haridas S."/>
            <person name="Albert R."/>
            <person name="Binder M."/>
            <person name="Bloem J."/>
            <person name="Labutti K."/>
            <person name="Salamov A."/>
            <person name="Andreopoulos B."/>
            <person name="Baker S."/>
            <person name="Barry K."/>
            <person name="Bills G."/>
            <person name="Bluhm B."/>
            <person name="Cannon C."/>
            <person name="Castanera R."/>
            <person name="Culley D."/>
            <person name="Daum C."/>
            <person name="Ezra D."/>
            <person name="Gonzalez J."/>
            <person name="Henrissat B."/>
            <person name="Kuo A."/>
            <person name="Liang C."/>
            <person name="Lipzen A."/>
            <person name="Lutzoni F."/>
            <person name="Magnuson J."/>
            <person name="Mondo S."/>
            <person name="Nolan M."/>
            <person name="Ohm R."/>
            <person name="Pangilinan J."/>
            <person name="Park H.-J."/>
            <person name="Ramirez L."/>
            <person name="Alfaro M."/>
            <person name="Sun H."/>
            <person name="Tritt A."/>
            <person name="Yoshinaga Y."/>
            <person name="Zwiers L.-H."/>
            <person name="Turgeon B."/>
            <person name="Goodwin S."/>
            <person name="Spatafora J."/>
            <person name="Crous P."/>
            <person name="Grigoriev I."/>
        </authorList>
    </citation>
    <scope>NUCLEOTIDE SEQUENCE</scope>
    <source>
        <strain evidence="3">CBS 113979</strain>
    </source>
</reference>
<dbReference type="AlphaFoldDB" id="A0A6G1H6T3"/>
<dbReference type="SUPFAM" id="SSF52833">
    <property type="entry name" value="Thioredoxin-like"/>
    <property type="match status" value="1"/>
</dbReference>
<evidence type="ECO:0000259" key="2">
    <source>
        <dbReference type="Pfam" id="PF25907"/>
    </source>
</evidence>
<dbReference type="InterPro" id="IPR004045">
    <property type="entry name" value="Glutathione_S-Trfase_N"/>
</dbReference>
<dbReference type="Pfam" id="PF13417">
    <property type="entry name" value="GST_N_3"/>
    <property type="match status" value="1"/>
</dbReference>
<feature type="domain" description="GST N-terminal" evidence="1">
    <location>
        <begin position="18"/>
        <end position="87"/>
    </location>
</feature>
<gene>
    <name evidence="3" type="ORF">K402DRAFT_351203</name>
</gene>
<dbReference type="OrthoDB" id="202840at2759"/>
<dbReference type="EMBL" id="ML977147">
    <property type="protein sequence ID" value="KAF1988774.1"/>
    <property type="molecule type" value="Genomic_DNA"/>
</dbReference>
<accession>A0A6G1H6T3</accession>
<evidence type="ECO:0000313" key="3">
    <source>
        <dbReference type="EMBL" id="KAF1988774.1"/>
    </source>
</evidence>
<dbReference type="Pfam" id="PF25907">
    <property type="entry name" value="DUF7962"/>
    <property type="match status" value="1"/>
</dbReference>
<organism evidence="3 4">
    <name type="scientific">Aulographum hederae CBS 113979</name>
    <dbReference type="NCBI Taxonomy" id="1176131"/>
    <lineage>
        <taxon>Eukaryota</taxon>
        <taxon>Fungi</taxon>
        <taxon>Dikarya</taxon>
        <taxon>Ascomycota</taxon>
        <taxon>Pezizomycotina</taxon>
        <taxon>Dothideomycetes</taxon>
        <taxon>Pleosporomycetidae</taxon>
        <taxon>Aulographales</taxon>
        <taxon>Aulographaceae</taxon>
    </lineage>
</organism>
<dbReference type="Gene3D" id="3.40.30.110">
    <property type="match status" value="2"/>
</dbReference>
<dbReference type="CDD" id="cd00570">
    <property type="entry name" value="GST_N_family"/>
    <property type="match status" value="1"/>
</dbReference>
<dbReference type="InterPro" id="IPR036282">
    <property type="entry name" value="Glutathione-S-Trfase_C_sf"/>
</dbReference>
<sequence>MSTSTTTPLPKAPNSIILFHYHFSPYARRIVHYLTLRHIPYAQCLVTPIMPRPSLAALTLSYRRIPVLAIESTIYIDTRLILRVLETMDFPDALPPLSSRVPPQMKDDYAAMQILLSRWVVDAGVFMRAVSLMPADLPNLSDPRFIKDREEFAGRPWGSREARERGKPESVVAIGDVFGVLEGTLLRDGREWLFKTEGPSMGDIEAFWPLDWLLSMPSALPETYISATTHPKTFAWIHRFRTLFAASKKSLPKPLTLSDADAPAVILSHVSSTSVPEAKVDPTDPLGLKAGEEVLVWPIDTGASGRERGALVRLGPGEVVVRKGNGVLVAFPRWGFRVVRAGKVEGKGKL</sequence>
<dbReference type="Proteomes" id="UP000800041">
    <property type="component" value="Unassembled WGS sequence"/>
</dbReference>
<dbReference type="InterPro" id="IPR058268">
    <property type="entry name" value="DUF7962"/>
</dbReference>
<dbReference type="InterPro" id="IPR036249">
    <property type="entry name" value="Thioredoxin-like_sf"/>
</dbReference>
<dbReference type="SUPFAM" id="SSF47616">
    <property type="entry name" value="GST C-terminal domain-like"/>
    <property type="match status" value="1"/>
</dbReference>
<evidence type="ECO:0000313" key="4">
    <source>
        <dbReference type="Proteomes" id="UP000800041"/>
    </source>
</evidence>
<evidence type="ECO:0000259" key="1">
    <source>
        <dbReference type="Pfam" id="PF13417"/>
    </source>
</evidence>
<name>A0A6G1H6T3_9PEZI</name>